<reference key="2">
    <citation type="submission" date="2011-11" db="EMBL/GenBank/DDBJ databases">
        <authorList>
            <person name="Shin S.H."/>
            <person name="Kim S."/>
            <person name="Kim J.Y."/>
        </authorList>
    </citation>
    <scope>NUCLEOTIDE SEQUENCE</scope>
    <source>
        <strain>HPL-003</strain>
    </source>
</reference>
<dbReference type="SMART" id="SM00530">
    <property type="entry name" value="HTH_XRE"/>
    <property type="match status" value="1"/>
</dbReference>
<dbReference type="AlphaFoldDB" id="G7W268"/>
<dbReference type="OrthoDB" id="2365258at2"/>
<dbReference type="Pfam" id="PF12844">
    <property type="entry name" value="HTH_19"/>
    <property type="match status" value="1"/>
</dbReference>
<gene>
    <name evidence="2" type="ordered locus">HPL003_14505</name>
</gene>
<dbReference type="GO" id="GO:0003677">
    <property type="term" value="F:DNA binding"/>
    <property type="evidence" value="ECO:0007669"/>
    <property type="project" value="InterPro"/>
</dbReference>
<evidence type="ECO:0000313" key="2">
    <source>
        <dbReference type="EMBL" id="AET59652.1"/>
    </source>
</evidence>
<dbReference type="eggNOG" id="COG1396">
    <property type="taxonomic scope" value="Bacteria"/>
</dbReference>
<protein>
    <submittedName>
        <fullName evidence="2">XRE family transcriptional regulator</fullName>
    </submittedName>
</protein>
<dbReference type="KEGG" id="pta:HPL003_14505"/>
<dbReference type="Gene3D" id="1.10.260.40">
    <property type="entry name" value="lambda repressor-like DNA-binding domains"/>
    <property type="match status" value="1"/>
</dbReference>
<reference evidence="3" key="1">
    <citation type="submission" date="2011-11" db="EMBL/GenBank/DDBJ databases">
        <title>Complete sequence of Paenibacillus terrae HPL-003.</title>
        <authorList>
            <person name="Shin S.H."/>
            <person name="Kim S."/>
            <person name="Kim J.Y."/>
        </authorList>
    </citation>
    <scope>NUCLEOTIDE SEQUENCE [LARGE SCALE GENOMIC DNA]</scope>
    <source>
        <strain evidence="3">HPL-003</strain>
    </source>
</reference>
<dbReference type="SUPFAM" id="SSF47413">
    <property type="entry name" value="lambda repressor-like DNA-binding domains"/>
    <property type="match status" value="1"/>
</dbReference>
<dbReference type="HOGENOM" id="CLU_066192_4_4_9"/>
<organism evidence="2 3">
    <name type="scientific">Paenibacillus terrae (strain HPL-003)</name>
    <dbReference type="NCBI Taxonomy" id="985665"/>
    <lineage>
        <taxon>Bacteria</taxon>
        <taxon>Bacillati</taxon>
        <taxon>Bacillota</taxon>
        <taxon>Bacilli</taxon>
        <taxon>Bacillales</taxon>
        <taxon>Paenibacillaceae</taxon>
        <taxon>Paenibacillus</taxon>
    </lineage>
</organism>
<dbReference type="RefSeq" id="WP_014280375.1">
    <property type="nucleotide sequence ID" value="NC_016641.1"/>
</dbReference>
<sequence length="124" mass="14206">MQSIYQRIEELIKERGMTKKAFCEQLGISTGNFGDWKRGKTTPGTNKLIEIASFFNASLDWIMLGRDVQGEALRESRDPYFFGASGQLDCQGESLSEVEKGFILEYIEFTRFRKEKKQEGSTTE</sequence>
<evidence type="ECO:0000313" key="3">
    <source>
        <dbReference type="Proteomes" id="UP000005876"/>
    </source>
</evidence>
<dbReference type="InterPro" id="IPR010982">
    <property type="entry name" value="Lambda_DNA-bd_dom_sf"/>
</dbReference>
<evidence type="ECO:0000259" key="1">
    <source>
        <dbReference type="PROSITE" id="PS50943"/>
    </source>
</evidence>
<dbReference type="Proteomes" id="UP000005876">
    <property type="component" value="Chromosome"/>
</dbReference>
<dbReference type="EMBL" id="CP003107">
    <property type="protein sequence ID" value="AET59652.1"/>
    <property type="molecule type" value="Genomic_DNA"/>
</dbReference>
<accession>G7W268</accession>
<name>G7W268_PAETH</name>
<reference evidence="2 3" key="3">
    <citation type="journal article" date="2012" name="J. Bacteriol.">
        <title>Genome Sequence of Paenibacillus terrae HPL-003, a Xylanase-Producing Bacterium Isolated from Soil Found in Forest Residue.</title>
        <authorList>
            <person name="Shin S.H."/>
            <person name="Kim S."/>
            <person name="Kim J.Y."/>
            <person name="Song H.Y."/>
            <person name="Cho S.J."/>
            <person name="Kim D.R."/>
            <person name="Lee K.I."/>
            <person name="Lim H.K."/>
            <person name="Park N.J."/>
            <person name="Hwang I.T."/>
            <person name="Yang K.S."/>
        </authorList>
    </citation>
    <scope>NUCLEOTIDE SEQUENCE [LARGE SCALE GENOMIC DNA]</scope>
    <source>
        <strain evidence="2 3">HPL-003</strain>
    </source>
</reference>
<dbReference type="CDD" id="cd00093">
    <property type="entry name" value="HTH_XRE"/>
    <property type="match status" value="1"/>
</dbReference>
<dbReference type="PROSITE" id="PS50943">
    <property type="entry name" value="HTH_CROC1"/>
    <property type="match status" value="1"/>
</dbReference>
<proteinExistence type="predicted"/>
<dbReference type="InterPro" id="IPR001387">
    <property type="entry name" value="Cro/C1-type_HTH"/>
</dbReference>
<feature type="domain" description="HTH cro/C1-type" evidence="1">
    <location>
        <begin position="8"/>
        <end position="62"/>
    </location>
</feature>
<dbReference type="STRING" id="985665.HPL003_14505"/>